<comment type="caution">
    <text evidence="5">The sequence shown here is derived from an EMBL/GenBank/DDBJ whole genome shotgun (WGS) entry which is preliminary data.</text>
</comment>
<dbReference type="Pfam" id="PF03573">
    <property type="entry name" value="OprD"/>
    <property type="match status" value="1"/>
</dbReference>
<keyword evidence="2" id="KW-0813">Transport</keyword>
<dbReference type="Gene3D" id="2.40.160.10">
    <property type="entry name" value="Porin"/>
    <property type="match status" value="1"/>
</dbReference>
<gene>
    <name evidence="5" type="ORF">HBF25_16500</name>
</gene>
<sequence>MRRRASLAMALACATGGVQAEDFIGDGRFDGELRLYRFDRVFDSGNAHDERAWSLAGLFTVKSGSVGGFRLAATGFSAQSLGTRSDLPSRIDASLMALGPSLSGFSQAYAEYAGHGVTVRAGDQYLDTPWMGPSDSRVIPASYRALNLSVEVSPGWTLQAIRTIRWKSRTSDGFLADNVYYPSRWRGDTMYGQNGTLPVTARATSGTTAIGSTYAAGPWKSRTWYYDFRGFGRMGYADASYTFPAIGGLVPYVGAQVLRQTGSSGDNVLVETKTRVNGVAGDRVDARAWGVEAGAKLGAASFGLAYNRLGGRQGAVGGGAIISPYSNGYATDPLFTTSMLRGLVEQGPGRAWKARAGYGFFDGELQLAAAYAQYDTRWRGRSHDLYFDVIWKLDRWVKGLQIRNRWERTVGGSNGLNPANLPWTYNRLMISYRF</sequence>
<dbReference type="GO" id="GO:0015288">
    <property type="term" value="F:porin activity"/>
    <property type="evidence" value="ECO:0007669"/>
    <property type="project" value="TreeGrafter"/>
</dbReference>
<evidence type="ECO:0000256" key="1">
    <source>
        <dbReference type="ARBA" id="ARBA00009075"/>
    </source>
</evidence>
<dbReference type="GO" id="GO:0016020">
    <property type="term" value="C:membrane"/>
    <property type="evidence" value="ECO:0007669"/>
    <property type="project" value="InterPro"/>
</dbReference>
<dbReference type="RefSeq" id="WP_166950301.1">
    <property type="nucleotide sequence ID" value="NZ_JAARLZ010000009.1"/>
</dbReference>
<reference evidence="5 6" key="1">
    <citation type="submission" date="2020-03" db="EMBL/GenBank/DDBJ databases">
        <authorList>
            <person name="Lai Q."/>
        </authorList>
    </citation>
    <scope>NUCLEOTIDE SEQUENCE [LARGE SCALE GENOMIC DNA]</scope>
    <source>
        <strain evidence="5 6">CCUG 25036</strain>
    </source>
</reference>
<evidence type="ECO:0000256" key="4">
    <source>
        <dbReference type="SAM" id="SignalP"/>
    </source>
</evidence>
<evidence type="ECO:0000256" key="3">
    <source>
        <dbReference type="ARBA" id="ARBA00022729"/>
    </source>
</evidence>
<accession>A0A7X5ZJR1</accession>
<dbReference type="InterPro" id="IPR023614">
    <property type="entry name" value="Porin_dom_sf"/>
</dbReference>
<evidence type="ECO:0000313" key="6">
    <source>
        <dbReference type="Proteomes" id="UP000490980"/>
    </source>
</evidence>
<dbReference type="PANTHER" id="PTHR34596">
    <property type="entry name" value="CHITOPORIN"/>
    <property type="match status" value="1"/>
</dbReference>
<keyword evidence="6" id="KW-1185">Reference proteome</keyword>
<evidence type="ECO:0000256" key="2">
    <source>
        <dbReference type="ARBA" id="ARBA00022448"/>
    </source>
</evidence>
<organism evidence="5 6">
    <name type="scientific">Luteibacter anthropi</name>
    <dbReference type="NCBI Taxonomy" id="564369"/>
    <lineage>
        <taxon>Bacteria</taxon>
        <taxon>Pseudomonadati</taxon>
        <taxon>Pseudomonadota</taxon>
        <taxon>Gammaproteobacteria</taxon>
        <taxon>Lysobacterales</taxon>
        <taxon>Rhodanobacteraceae</taxon>
        <taxon>Luteibacter</taxon>
    </lineage>
</organism>
<proteinExistence type="inferred from homology"/>
<dbReference type="Proteomes" id="UP000490980">
    <property type="component" value="Unassembled WGS sequence"/>
</dbReference>
<feature type="signal peptide" evidence="4">
    <location>
        <begin position="1"/>
        <end position="20"/>
    </location>
</feature>
<protein>
    <submittedName>
        <fullName evidence="5">OprD family porin</fullName>
    </submittedName>
</protein>
<dbReference type="InterPro" id="IPR005318">
    <property type="entry name" value="OM_porin_bac"/>
</dbReference>
<name>A0A7X5ZJR1_9GAMM</name>
<dbReference type="EMBL" id="JAARLZ010000009">
    <property type="protein sequence ID" value="NII07985.1"/>
    <property type="molecule type" value="Genomic_DNA"/>
</dbReference>
<evidence type="ECO:0000313" key="5">
    <source>
        <dbReference type="EMBL" id="NII07985.1"/>
    </source>
</evidence>
<keyword evidence="3 4" id="KW-0732">Signal</keyword>
<dbReference type="AlphaFoldDB" id="A0A7X5ZJR1"/>
<feature type="chain" id="PRO_5031147064" evidence="4">
    <location>
        <begin position="21"/>
        <end position="434"/>
    </location>
</feature>
<comment type="similarity">
    <text evidence="1">Belongs to the outer membrane porin (Opr) (TC 1.B.25) family.</text>
</comment>
<dbReference type="PANTHER" id="PTHR34596:SF2">
    <property type="entry name" value="CHITOPORIN"/>
    <property type="match status" value="1"/>
</dbReference>